<comment type="caution">
    <text evidence="3">The sequence shown here is derived from an EMBL/GenBank/DDBJ whole genome shotgun (WGS) entry which is preliminary data.</text>
</comment>
<evidence type="ECO:0000256" key="1">
    <source>
        <dbReference type="SAM" id="MobiDB-lite"/>
    </source>
</evidence>
<proteinExistence type="predicted"/>
<evidence type="ECO:0000313" key="4">
    <source>
        <dbReference type="Proteomes" id="UP000535838"/>
    </source>
</evidence>
<organism evidence="3 4">
    <name type="scientific">Cohnella thailandensis</name>
    <dbReference type="NCBI Taxonomy" id="557557"/>
    <lineage>
        <taxon>Bacteria</taxon>
        <taxon>Bacillati</taxon>
        <taxon>Bacillota</taxon>
        <taxon>Bacilli</taxon>
        <taxon>Bacillales</taxon>
        <taxon>Paenibacillaceae</taxon>
        <taxon>Cohnella</taxon>
    </lineage>
</organism>
<dbReference type="Proteomes" id="UP000535838">
    <property type="component" value="Unassembled WGS sequence"/>
</dbReference>
<sequence>MGWEFLGYAAAVLCLTAAVAIAFVSVALRRSLRRWEEEASRLGREAETAMTEWRQLGQEAANAARLCREGLEGLESLAQGGRAIGEAARTAAGAAAEAAVSWTRKLSDQLAATEERQTRRLGETLDWMELGVFVWNAWTQHFGGAPNGHGRKSGENADQQRR</sequence>
<gene>
    <name evidence="3" type="ORF">H7B67_29250</name>
</gene>
<keyword evidence="2" id="KW-0472">Membrane</keyword>
<evidence type="ECO:0000313" key="3">
    <source>
        <dbReference type="EMBL" id="MBB6638237.1"/>
    </source>
</evidence>
<accession>A0A841T8Q7</accession>
<keyword evidence="2" id="KW-0812">Transmembrane</keyword>
<name>A0A841T8Q7_9BACL</name>
<keyword evidence="4" id="KW-1185">Reference proteome</keyword>
<feature type="transmembrane region" description="Helical" evidence="2">
    <location>
        <begin position="6"/>
        <end position="28"/>
    </location>
</feature>
<dbReference type="AlphaFoldDB" id="A0A841T8Q7"/>
<evidence type="ECO:0008006" key="5">
    <source>
        <dbReference type="Google" id="ProtNLM"/>
    </source>
</evidence>
<feature type="compositionally biased region" description="Basic and acidic residues" evidence="1">
    <location>
        <begin position="152"/>
        <end position="162"/>
    </location>
</feature>
<keyword evidence="2" id="KW-1133">Transmembrane helix</keyword>
<reference evidence="3 4" key="1">
    <citation type="submission" date="2020-08" db="EMBL/GenBank/DDBJ databases">
        <title>Cohnella phylogeny.</title>
        <authorList>
            <person name="Dunlap C."/>
        </authorList>
    </citation>
    <scope>NUCLEOTIDE SEQUENCE [LARGE SCALE GENOMIC DNA]</scope>
    <source>
        <strain evidence="3 4">DSM 25241</strain>
    </source>
</reference>
<dbReference type="EMBL" id="JACJVQ010000030">
    <property type="protein sequence ID" value="MBB6638237.1"/>
    <property type="molecule type" value="Genomic_DNA"/>
</dbReference>
<protein>
    <recommendedName>
        <fullName evidence="5">DUF948 domain-containing protein</fullName>
    </recommendedName>
</protein>
<dbReference type="RefSeq" id="WP_185123442.1">
    <property type="nucleotide sequence ID" value="NZ_JACJVQ010000030.1"/>
</dbReference>
<feature type="region of interest" description="Disordered" evidence="1">
    <location>
        <begin position="143"/>
        <end position="162"/>
    </location>
</feature>
<evidence type="ECO:0000256" key="2">
    <source>
        <dbReference type="SAM" id="Phobius"/>
    </source>
</evidence>